<dbReference type="RefSeq" id="WP_013137053.1">
    <property type="nucleotide sequence ID" value="NC_014168.1"/>
</dbReference>
<dbReference type="EMBL" id="CP001958">
    <property type="protein sequence ID" value="ADG96597.1"/>
    <property type="molecule type" value="Genomic_DNA"/>
</dbReference>
<evidence type="ECO:0000256" key="5">
    <source>
        <dbReference type="PROSITE-ProRule" id="PRU01016"/>
    </source>
</evidence>
<dbReference type="AlphaFoldDB" id="D6Z9S0"/>
<evidence type="ECO:0000256" key="4">
    <source>
        <dbReference type="ARBA" id="ARBA00022747"/>
    </source>
</evidence>
<dbReference type="InterPro" id="IPR031303">
    <property type="entry name" value="C5_meth_CS"/>
</dbReference>
<dbReference type="InterPro" id="IPR018117">
    <property type="entry name" value="C5_DNA_meth_AS"/>
</dbReference>
<evidence type="ECO:0000256" key="1">
    <source>
        <dbReference type="ARBA" id="ARBA00022603"/>
    </source>
</evidence>
<evidence type="ECO:0000256" key="8">
    <source>
        <dbReference type="SAM" id="MobiDB-lite"/>
    </source>
</evidence>
<dbReference type="KEGG" id="srt:Srot_0106"/>
<dbReference type="PRINTS" id="PR00105">
    <property type="entry name" value="C5METTRFRASE"/>
</dbReference>
<feature type="region of interest" description="Disordered" evidence="8">
    <location>
        <begin position="232"/>
        <end position="251"/>
    </location>
</feature>
<protein>
    <recommendedName>
        <fullName evidence="7">Cytosine-specific methyltransferase</fullName>
        <ecNumber evidence="7">2.1.1.37</ecNumber>
    </recommendedName>
</protein>
<dbReference type="eggNOG" id="COG0270">
    <property type="taxonomic scope" value="Bacteria"/>
</dbReference>
<evidence type="ECO:0000313" key="10">
    <source>
        <dbReference type="Proteomes" id="UP000002247"/>
    </source>
</evidence>
<evidence type="ECO:0000256" key="6">
    <source>
        <dbReference type="RuleBase" id="RU000416"/>
    </source>
</evidence>
<comment type="similarity">
    <text evidence="5 6">Belongs to the class I-like SAM-binding methyltransferase superfamily. C5-methyltransferase family.</text>
</comment>
<keyword evidence="2 5" id="KW-0808">Transferase</keyword>
<feature type="active site" evidence="5">
    <location>
        <position position="86"/>
    </location>
</feature>
<evidence type="ECO:0000256" key="3">
    <source>
        <dbReference type="ARBA" id="ARBA00022691"/>
    </source>
</evidence>
<evidence type="ECO:0000256" key="7">
    <source>
        <dbReference type="RuleBase" id="RU000417"/>
    </source>
</evidence>
<dbReference type="GO" id="GO:0044027">
    <property type="term" value="P:negative regulation of gene expression via chromosomal CpG island methylation"/>
    <property type="evidence" value="ECO:0007669"/>
    <property type="project" value="TreeGrafter"/>
</dbReference>
<dbReference type="Proteomes" id="UP000002247">
    <property type="component" value="Chromosome"/>
</dbReference>
<dbReference type="EC" id="2.1.1.37" evidence="7"/>
<evidence type="ECO:0000313" key="9">
    <source>
        <dbReference type="EMBL" id="ADG96597.1"/>
    </source>
</evidence>
<dbReference type="OrthoDB" id="9813719at2"/>
<dbReference type="Gene3D" id="3.40.50.150">
    <property type="entry name" value="Vaccinia Virus protein VP39"/>
    <property type="match status" value="1"/>
</dbReference>
<keyword evidence="3 5" id="KW-0949">S-adenosyl-L-methionine</keyword>
<name>D6Z9S0_SEGRD</name>
<dbReference type="PROSITE" id="PS00095">
    <property type="entry name" value="C5_MTASE_2"/>
    <property type="match status" value="1"/>
</dbReference>
<keyword evidence="10" id="KW-1185">Reference proteome</keyword>
<dbReference type="SUPFAM" id="SSF53335">
    <property type="entry name" value="S-adenosyl-L-methionine-dependent methyltransferases"/>
    <property type="match status" value="1"/>
</dbReference>
<comment type="catalytic activity">
    <reaction evidence="7">
        <text>a 2'-deoxycytidine in DNA + S-adenosyl-L-methionine = a 5-methyl-2'-deoxycytidine in DNA + S-adenosyl-L-homocysteine + H(+)</text>
        <dbReference type="Rhea" id="RHEA:13681"/>
        <dbReference type="Rhea" id="RHEA-COMP:11369"/>
        <dbReference type="Rhea" id="RHEA-COMP:11370"/>
        <dbReference type="ChEBI" id="CHEBI:15378"/>
        <dbReference type="ChEBI" id="CHEBI:57856"/>
        <dbReference type="ChEBI" id="CHEBI:59789"/>
        <dbReference type="ChEBI" id="CHEBI:85452"/>
        <dbReference type="ChEBI" id="CHEBI:85454"/>
        <dbReference type="EC" id="2.1.1.37"/>
    </reaction>
</comment>
<proteinExistence type="inferred from homology"/>
<dbReference type="GO" id="GO:0003886">
    <property type="term" value="F:DNA (cytosine-5-)-methyltransferase activity"/>
    <property type="evidence" value="ECO:0007669"/>
    <property type="project" value="UniProtKB-EC"/>
</dbReference>
<dbReference type="InterPro" id="IPR001525">
    <property type="entry name" value="C5_MeTfrase"/>
</dbReference>
<keyword evidence="4" id="KW-0680">Restriction system</keyword>
<dbReference type="GO" id="GO:0032259">
    <property type="term" value="P:methylation"/>
    <property type="evidence" value="ECO:0007669"/>
    <property type="project" value="UniProtKB-KW"/>
</dbReference>
<dbReference type="Pfam" id="PF00145">
    <property type="entry name" value="DNA_methylase"/>
    <property type="match status" value="1"/>
</dbReference>
<dbReference type="GO" id="GO:0003677">
    <property type="term" value="F:DNA binding"/>
    <property type="evidence" value="ECO:0007669"/>
    <property type="project" value="TreeGrafter"/>
</dbReference>
<gene>
    <name evidence="9" type="ordered locus">Srot_0106</name>
</gene>
<dbReference type="PANTHER" id="PTHR10629:SF52">
    <property type="entry name" value="DNA (CYTOSINE-5)-METHYLTRANSFERASE 1"/>
    <property type="match status" value="1"/>
</dbReference>
<dbReference type="PANTHER" id="PTHR10629">
    <property type="entry name" value="CYTOSINE-SPECIFIC METHYLTRANSFERASE"/>
    <property type="match status" value="1"/>
</dbReference>
<dbReference type="PROSITE" id="PS00094">
    <property type="entry name" value="C5_MTASE_1"/>
    <property type="match status" value="1"/>
</dbReference>
<dbReference type="NCBIfam" id="TIGR00675">
    <property type="entry name" value="dcm"/>
    <property type="match status" value="1"/>
</dbReference>
<dbReference type="REBASE" id="26042">
    <property type="entry name" value="M.SroBORF106P"/>
</dbReference>
<sequence>MAPHDIVGRPRLLDLFAGCGGLSLGFESAGFEVALAVDNWPEALAVYRRNFRHRAVELDLGDVDLASSALRECAAEVDGIIGGPPCQDFSSAGRRVEAGRADLTEKFAQLVATFLPSFFVMENVERAAKAAAPRRAVALLEAHGYCVARIVLDASRCGVPQRRKRLFTIGFLHPGSTRAAMGALTGNLAAAPMTLRDYFGSALDVDHYYRHPRSYARRAVFSVDEPSPTVRGVNRPVPRGYPGHPGDTAPLTAGLRALTTAERAMVQTFPPDFWFGATKTAAEQMIGNAVPVKLAQYVAEAVRQGLASAQRACA</sequence>
<organism evidence="9 10">
    <name type="scientific">Segniliparus rotundus (strain ATCC BAA-972 / CDC 1076 / CIP 108378 / DSM 44985 / JCM 13578)</name>
    <dbReference type="NCBI Taxonomy" id="640132"/>
    <lineage>
        <taxon>Bacteria</taxon>
        <taxon>Bacillati</taxon>
        <taxon>Actinomycetota</taxon>
        <taxon>Actinomycetes</taxon>
        <taxon>Mycobacteriales</taxon>
        <taxon>Segniliparaceae</taxon>
        <taxon>Segniliparus</taxon>
    </lineage>
</organism>
<dbReference type="GO" id="GO:0009307">
    <property type="term" value="P:DNA restriction-modification system"/>
    <property type="evidence" value="ECO:0007669"/>
    <property type="project" value="UniProtKB-KW"/>
</dbReference>
<dbReference type="PROSITE" id="PS51679">
    <property type="entry name" value="SAM_MT_C5"/>
    <property type="match status" value="1"/>
</dbReference>
<evidence type="ECO:0000256" key="2">
    <source>
        <dbReference type="ARBA" id="ARBA00022679"/>
    </source>
</evidence>
<keyword evidence="1 5" id="KW-0489">Methyltransferase</keyword>
<dbReference type="STRING" id="640132.Srot_0106"/>
<dbReference type="InterPro" id="IPR050390">
    <property type="entry name" value="C5-Methyltransferase"/>
</dbReference>
<accession>D6Z9S0</accession>
<dbReference type="InterPro" id="IPR029063">
    <property type="entry name" value="SAM-dependent_MTases_sf"/>
</dbReference>
<dbReference type="HOGENOM" id="CLU_006958_2_1_11"/>
<dbReference type="Gene3D" id="3.90.120.10">
    <property type="entry name" value="DNA Methylase, subunit A, domain 2"/>
    <property type="match status" value="1"/>
</dbReference>
<reference evidence="9 10" key="1">
    <citation type="journal article" date="2010" name="Stand. Genomic Sci.">
        <title>Complete genome sequence of Segniliparus rotundus type strain (CDC 1076).</title>
        <authorList>
            <person name="Sikorski J."/>
            <person name="Lapidus A."/>
            <person name="Copeland A."/>
            <person name="Misra M."/>
            <person name="Glavina Del Rio T."/>
            <person name="Nolan M."/>
            <person name="Lucas S."/>
            <person name="Chen F."/>
            <person name="Tice H."/>
            <person name="Cheng J.F."/>
            <person name="Jando M."/>
            <person name="Schneider S."/>
            <person name="Bruce D."/>
            <person name="Goodwin L."/>
            <person name="Pitluck S."/>
            <person name="Liolios K."/>
            <person name="Mikhailova N."/>
            <person name="Pati A."/>
            <person name="Ivanova N."/>
            <person name="Mavromatis K."/>
            <person name="Chen A."/>
            <person name="Palaniappan K."/>
            <person name="Chertkov O."/>
            <person name="Land M."/>
            <person name="Hauser L."/>
            <person name="Chang Y.J."/>
            <person name="Jeffries C.D."/>
            <person name="Brettin T."/>
            <person name="Detter J.C."/>
            <person name="Han C."/>
            <person name="Rohde M."/>
            <person name="Goker M."/>
            <person name="Bristow J."/>
            <person name="Eisen J.A."/>
            <person name="Markowitz V."/>
            <person name="Hugenholtz P."/>
            <person name="Kyrpides N.C."/>
            <person name="Klenk H.P."/>
        </authorList>
    </citation>
    <scope>NUCLEOTIDE SEQUENCE [LARGE SCALE GENOMIC DNA]</scope>
    <source>
        <strain evidence="10">ATCC BAA-972 / CDC 1076 / CIP 108378 / DSM 44985 / JCM 13578</strain>
    </source>
</reference>